<gene>
    <name evidence="4" type="ORF">HXN33_01840</name>
</gene>
<keyword evidence="1" id="KW-0813">Transport</keyword>
<sequence length="671" mass="74372">MMRKTLLLILLSSVFATMKAQTGNVLYDRIIRQTMLFPQEKAYISTDADSYQPGGRISFHVFVVNAMTHQEDSLSNYVYTELIDSNRVVMSRVRILRNESGFTGYIDIPVDAAKGHYLLRCYTRNMQNVEGYDCLKSIFVGGRARILPSAENPSEKAKGVNSNNKLTIKRDKDFIKVSVLDIKDPVRTPLHLLAHCRSMPFYFGEISPQKPLLLRNDSLPDGVLSFILLDAGFNSLDEKLIFSQQGKDVCPVKIMLKPTGGQSADPIEGIITAPNLHKDELMNVVVRVSKATVDSPATHSNILSEFLLASDMAGNKEEPASVLSPEAADSLLQGGHWLRYDMPAVIRGTCKRASKDRESSACIRGRVLQLIRNKGVEGASVNLISPNKGFFAVTTTDATGRFCFEGMDYPEGTQYVLNAFNKAGKPAVRLQLDEETFPPFTAQLPPYRWIKSNNTSDDDSLLYKKNGSILLKGVDIVSHRPTYASRSDAYARTADFSFGLRDIESIGATCLHELLRRVPGLTVEMDKCYVRSGATIHGRKPAAIAIDGTFMNEDFDLDNIQLSDVERVDVFKTGSTAIWGAIGGMGVISITTKKGGFEPKAMRKSNTKTFTTLGYQPSQPYTPTWQTPFWNPSLRGQSVRFSLPSTCRSGYRVIVEGMTTDGRIVFGEMTF</sequence>
<keyword evidence="1" id="KW-1134">Transmembrane beta strand</keyword>
<keyword evidence="1" id="KW-0812">Transmembrane</keyword>
<evidence type="ECO:0000313" key="4">
    <source>
        <dbReference type="EMBL" id="MBF1414299.1"/>
    </source>
</evidence>
<organism evidence="4 5">
    <name type="scientific">Prevotella histicola</name>
    <dbReference type="NCBI Taxonomy" id="470565"/>
    <lineage>
        <taxon>Bacteria</taxon>
        <taxon>Pseudomonadati</taxon>
        <taxon>Bacteroidota</taxon>
        <taxon>Bacteroidia</taxon>
        <taxon>Bacteroidales</taxon>
        <taxon>Prevotellaceae</taxon>
        <taxon>Prevotella</taxon>
    </lineage>
</organism>
<evidence type="ECO:0000313" key="5">
    <source>
        <dbReference type="Proteomes" id="UP000757461"/>
    </source>
</evidence>
<dbReference type="EMBL" id="JABZSQ010000017">
    <property type="protein sequence ID" value="MBF1414299.1"/>
    <property type="molecule type" value="Genomic_DNA"/>
</dbReference>
<dbReference type="AlphaFoldDB" id="A0A930HY89"/>
<keyword evidence="2" id="KW-0732">Signal</keyword>
<dbReference type="SUPFAM" id="SSF49478">
    <property type="entry name" value="Cna protein B-type domain"/>
    <property type="match status" value="1"/>
</dbReference>
<name>A0A930HY89_9BACT</name>
<accession>A0A930HY89</accession>
<dbReference type="GO" id="GO:0009279">
    <property type="term" value="C:cell outer membrane"/>
    <property type="evidence" value="ECO:0007669"/>
    <property type="project" value="UniProtKB-SubCell"/>
</dbReference>
<proteinExistence type="inferred from homology"/>
<comment type="similarity">
    <text evidence="1">Belongs to the TonB-dependent receptor family.</text>
</comment>
<feature type="domain" description="TonB-dependent receptor plug" evidence="3">
    <location>
        <begin position="501"/>
        <end position="585"/>
    </location>
</feature>
<evidence type="ECO:0000256" key="2">
    <source>
        <dbReference type="SAM" id="SignalP"/>
    </source>
</evidence>
<protein>
    <submittedName>
        <fullName evidence="4">TonB-dependent receptor</fullName>
    </submittedName>
</protein>
<feature type="chain" id="PRO_5037159158" evidence="2">
    <location>
        <begin position="21"/>
        <end position="671"/>
    </location>
</feature>
<keyword evidence="4" id="KW-0675">Receptor</keyword>
<keyword evidence="1" id="KW-0998">Cell outer membrane</keyword>
<dbReference type="SUPFAM" id="SSF56935">
    <property type="entry name" value="Porins"/>
    <property type="match status" value="1"/>
</dbReference>
<dbReference type="Gene3D" id="2.170.130.10">
    <property type="entry name" value="TonB-dependent receptor, plug domain"/>
    <property type="match status" value="1"/>
</dbReference>
<evidence type="ECO:0000256" key="1">
    <source>
        <dbReference type="PROSITE-ProRule" id="PRU01360"/>
    </source>
</evidence>
<dbReference type="Pfam" id="PF07715">
    <property type="entry name" value="Plug"/>
    <property type="match status" value="1"/>
</dbReference>
<dbReference type="InterPro" id="IPR039426">
    <property type="entry name" value="TonB-dep_rcpt-like"/>
</dbReference>
<reference evidence="4" key="1">
    <citation type="submission" date="2020-04" db="EMBL/GenBank/DDBJ databases">
        <title>Deep metagenomics examines the oral microbiome during advanced dental caries in children, revealing novel taxa and co-occurrences with host molecules.</title>
        <authorList>
            <person name="Baker J.L."/>
            <person name="Morton J.T."/>
            <person name="Dinis M."/>
            <person name="Alvarez R."/>
            <person name="Tran N.C."/>
            <person name="Knight R."/>
            <person name="Edlund A."/>
        </authorList>
    </citation>
    <scope>NUCLEOTIDE SEQUENCE</scope>
    <source>
        <strain evidence="4">JCVI_25_bin.9</strain>
    </source>
</reference>
<dbReference type="Gene3D" id="2.60.40.1930">
    <property type="match status" value="1"/>
</dbReference>
<dbReference type="InterPro" id="IPR037066">
    <property type="entry name" value="Plug_dom_sf"/>
</dbReference>
<comment type="caution">
    <text evidence="4">The sequence shown here is derived from an EMBL/GenBank/DDBJ whole genome shotgun (WGS) entry which is preliminary data.</text>
</comment>
<comment type="subcellular location">
    <subcellularLocation>
        <location evidence="1">Cell outer membrane</location>
        <topology evidence="1">Multi-pass membrane protein</topology>
    </subcellularLocation>
</comment>
<evidence type="ECO:0000259" key="3">
    <source>
        <dbReference type="Pfam" id="PF07715"/>
    </source>
</evidence>
<keyword evidence="1" id="KW-0472">Membrane</keyword>
<dbReference type="Proteomes" id="UP000757461">
    <property type="component" value="Unassembled WGS sequence"/>
</dbReference>
<dbReference type="PROSITE" id="PS52016">
    <property type="entry name" value="TONB_DEPENDENT_REC_3"/>
    <property type="match status" value="1"/>
</dbReference>
<feature type="signal peptide" evidence="2">
    <location>
        <begin position="1"/>
        <end position="20"/>
    </location>
</feature>
<dbReference type="InterPro" id="IPR012910">
    <property type="entry name" value="Plug_dom"/>
</dbReference>